<evidence type="ECO:0000256" key="2">
    <source>
        <dbReference type="SAM" id="Phobius"/>
    </source>
</evidence>
<feature type="transmembrane region" description="Helical" evidence="2">
    <location>
        <begin position="100"/>
        <end position="117"/>
    </location>
</feature>
<proteinExistence type="predicted"/>
<dbReference type="EMBL" id="CXWD01000001">
    <property type="protein sequence ID" value="CTQ63715.1"/>
    <property type="molecule type" value="Genomic_DNA"/>
</dbReference>
<dbReference type="Proteomes" id="UP000053235">
    <property type="component" value="Unassembled WGS sequence"/>
</dbReference>
<gene>
    <name evidence="3" type="ORF">LAX5112_00041</name>
</gene>
<keyword evidence="4" id="KW-1185">Reference proteome</keyword>
<accession>A0A0M6ZLS1</accession>
<dbReference type="RefSeq" id="WP_055670102.1">
    <property type="nucleotide sequence ID" value="NZ_CXWD01000001.1"/>
</dbReference>
<keyword evidence="2" id="KW-0812">Transmembrane</keyword>
<feature type="region of interest" description="Disordered" evidence="1">
    <location>
        <begin position="148"/>
        <end position="171"/>
    </location>
</feature>
<keyword evidence="2" id="KW-0472">Membrane</keyword>
<dbReference type="AlphaFoldDB" id="A0A0M6ZLS1"/>
<reference evidence="4" key="1">
    <citation type="submission" date="2015-07" db="EMBL/GenBank/DDBJ databases">
        <authorList>
            <person name="Rodrigo-Torres Lidia"/>
            <person name="Arahal R.David."/>
        </authorList>
    </citation>
    <scope>NUCLEOTIDE SEQUENCE [LARGE SCALE GENOMIC DNA]</scope>
    <source>
        <strain evidence="4">CECT 5112</strain>
    </source>
</reference>
<evidence type="ECO:0000313" key="3">
    <source>
        <dbReference type="EMBL" id="CTQ63715.1"/>
    </source>
</evidence>
<sequence length="171" mass="19081">MAARMVVPACAAAASWTVIWIGPFYAAVLALWTCWVVLALSRHIPTVSLRLCREAAYGERIWLNQLKQTKAKQGPMLGLYLTAWTALCVTILGGLLQSPLVTVTGVIVAVITQYALWKQLSAYYSQNKTTHPLYRFWDARKANDNNKSFKGLSDGHTTSDLGRERQRPSVR</sequence>
<name>A0A0M6ZLS1_9HYPH</name>
<evidence type="ECO:0000313" key="4">
    <source>
        <dbReference type="Proteomes" id="UP000053235"/>
    </source>
</evidence>
<feature type="transmembrane region" description="Helical" evidence="2">
    <location>
        <begin position="20"/>
        <end position="40"/>
    </location>
</feature>
<evidence type="ECO:0000256" key="1">
    <source>
        <dbReference type="SAM" id="MobiDB-lite"/>
    </source>
</evidence>
<dbReference type="OrthoDB" id="1442233at2"/>
<organism evidence="3 4">
    <name type="scientific">Roseibium alexandrii</name>
    <dbReference type="NCBI Taxonomy" id="388408"/>
    <lineage>
        <taxon>Bacteria</taxon>
        <taxon>Pseudomonadati</taxon>
        <taxon>Pseudomonadota</taxon>
        <taxon>Alphaproteobacteria</taxon>
        <taxon>Hyphomicrobiales</taxon>
        <taxon>Stappiaceae</taxon>
        <taxon>Roseibium</taxon>
    </lineage>
</organism>
<feature type="compositionally biased region" description="Basic and acidic residues" evidence="1">
    <location>
        <begin position="161"/>
        <end position="171"/>
    </location>
</feature>
<feature type="transmembrane region" description="Helical" evidence="2">
    <location>
        <begin position="77"/>
        <end position="94"/>
    </location>
</feature>
<keyword evidence="2" id="KW-1133">Transmembrane helix</keyword>
<protein>
    <submittedName>
        <fullName evidence="3">Uncharacterized protein</fullName>
    </submittedName>
</protein>